<keyword evidence="3" id="KW-1185">Reference proteome</keyword>
<reference evidence="2 3" key="1">
    <citation type="submission" date="2016-11" db="EMBL/GenBank/DDBJ databases">
        <authorList>
            <person name="Jaros S."/>
            <person name="Januszkiewicz K."/>
            <person name="Wedrychowicz H."/>
        </authorList>
    </citation>
    <scope>NUCLEOTIDE SEQUENCE [LARGE SCALE GENOMIC DNA]</scope>
    <source>
        <strain evidence="2 3">CGMCC 1.6102</strain>
    </source>
</reference>
<organism evidence="2 3">
    <name type="scientific">Cyclobacterium lianum</name>
    <dbReference type="NCBI Taxonomy" id="388280"/>
    <lineage>
        <taxon>Bacteria</taxon>
        <taxon>Pseudomonadati</taxon>
        <taxon>Bacteroidota</taxon>
        <taxon>Cytophagia</taxon>
        <taxon>Cytophagales</taxon>
        <taxon>Cyclobacteriaceae</taxon>
        <taxon>Cyclobacterium</taxon>
    </lineage>
</organism>
<protein>
    <submittedName>
        <fullName evidence="2">Methanogenic corrinoid protein MtbC1</fullName>
    </submittedName>
</protein>
<dbReference type="SUPFAM" id="SSF52242">
    <property type="entry name" value="Cobalamin (vitamin B12)-binding domain"/>
    <property type="match status" value="1"/>
</dbReference>
<evidence type="ECO:0000313" key="3">
    <source>
        <dbReference type="Proteomes" id="UP000184513"/>
    </source>
</evidence>
<dbReference type="Gene3D" id="1.10.1240.10">
    <property type="entry name" value="Methionine synthase domain"/>
    <property type="match status" value="1"/>
</dbReference>
<dbReference type="GO" id="GO:0046872">
    <property type="term" value="F:metal ion binding"/>
    <property type="evidence" value="ECO:0007669"/>
    <property type="project" value="InterPro"/>
</dbReference>
<accession>A0A1M7LI34</accession>
<dbReference type="Pfam" id="PF02607">
    <property type="entry name" value="B12-binding_2"/>
    <property type="match status" value="1"/>
</dbReference>
<evidence type="ECO:0000259" key="1">
    <source>
        <dbReference type="PROSITE" id="PS51332"/>
    </source>
</evidence>
<dbReference type="InterPro" id="IPR006158">
    <property type="entry name" value="Cobalamin-bd"/>
</dbReference>
<evidence type="ECO:0000313" key="2">
    <source>
        <dbReference type="EMBL" id="SHM77793.1"/>
    </source>
</evidence>
<gene>
    <name evidence="2" type="ORF">SAMN04488057_103293</name>
</gene>
<dbReference type="AlphaFoldDB" id="A0A1M7LI34"/>
<dbReference type="InterPro" id="IPR036594">
    <property type="entry name" value="Meth_synthase_dom"/>
</dbReference>
<dbReference type="GO" id="GO:0031419">
    <property type="term" value="F:cobalamin binding"/>
    <property type="evidence" value="ECO:0007669"/>
    <property type="project" value="InterPro"/>
</dbReference>
<proteinExistence type="predicted"/>
<dbReference type="InterPro" id="IPR003759">
    <property type="entry name" value="Cbl-bd_cap"/>
</dbReference>
<dbReference type="SUPFAM" id="SSF46458">
    <property type="entry name" value="Globin-like"/>
    <property type="match status" value="1"/>
</dbReference>
<dbReference type="Proteomes" id="UP000184513">
    <property type="component" value="Unassembled WGS sequence"/>
</dbReference>
<dbReference type="STRING" id="388280.SAMN04488057_103293"/>
<dbReference type="RefSeq" id="WP_073093725.1">
    <property type="nucleotide sequence ID" value="NZ_FRCY01000003.1"/>
</dbReference>
<name>A0A1M7LI34_9BACT</name>
<dbReference type="InterPro" id="IPR009050">
    <property type="entry name" value="Globin-like_sf"/>
</dbReference>
<dbReference type="OrthoDB" id="9803687at2"/>
<dbReference type="EMBL" id="FRCY01000003">
    <property type="protein sequence ID" value="SHM77793.1"/>
    <property type="molecule type" value="Genomic_DNA"/>
</dbReference>
<dbReference type="InterPro" id="IPR036724">
    <property type="entry name" value="Cobalamin-bd_sf"/>
</dbReference>
<dbReference type="PROSITE" id="PS51332">
    <property type="entry name" value="B12_BINDING"/>
    <property type="match status" value="1"/>
</dbReference>
<feature type="domain" description="B12-binding" evidence="1">
    <location>
        <begin position="225"/>
        <end position="350"/>
    </location>
</feature>
<dbReference type="Pfam" id="PF02310">
    <property type="entry name" value="B12-binding"/>
    <property type="match status" value="1"/>
</dbReference>
<dbReference type="Gene3D" id="3.40.50.280">
    <property type="entry name" value="Cobalamin-binding domain"/>
    <property type="match status" value="1"/>
</dbReference>
<sequence length="350" mass="39725">MQEKIDRIILQNKLGLAEKITELHFQKNPDLDKKYGDAGRDRCQEDACYHLEFLAEALAMDHPEIYGNYILWAAGMLEARKISRYDLEVNLIYIERVLQEFFGKREAAALQPYFALARQKLNLKVTDPGSFFRDENPLKKEAEQYLQYLLNADRQAAARLINKLVDQGKSVKDIYLHIFQVTQYEVGLLWQCNHISVAHEHYCTAATQLIMAGLYPKIFSSPKIGKRMVACSIAGELHEMGIRMLADIFEMEGWDTFYLGANMPHVQLLEALNTYRADLLAISVTLPTHVSHAGRLIQKIRCSREFGKLKILVGGYPFKINAGLWKKVGADGFAENADGAVLTAKRLVDG</sequence>